<dbReference type="Proteomes" id="UP000673394">
    <property type="component" value="Unassembled WGS sequence"/>
</dbReference>
<sequence length="45" mass="4754">MGNKQKQHNAGAQDAAASNKQRSSGKAPESEGYDKKLDGPNRPAD</sequence>
<comment type="caution">
    <text evidence="2">The sequence shown here is derived from an EMBL/GenBank/DDBJ whole genome shotgun (WGS) entry which is preliminary data.</text>
</comment>
<proteinExistence type="predicted"/>
<dbReference type="EMBL" id="JAGKSP010000002">
    <property type="protein sequence ID" value="MBP3962471.1"/>
    <property type="molecule type" value="Genomic_DNA"/>
</dbReference>
<feature type="compositionally biased region" description="Basic and acidic residues" evidence="1">
    <location>
        <begin position="28"/>
        <end position="45"/>
    </location>
</feature>
<evidence type="ECO:0000256" key="1">
    <source>
        <dbReference type="SAM" id="MobiDB-lite"/>
    </source>
</evidence>
<evidence type="ECO:0000313" key="2">
    <source>
        <dbReference type="EMBL" id="MBP3962471.1"/>
    </source>
</evidence>
<evidence type="ECO:0008006" key="4">
    <source>
        <dbReference type="Google" id="ProtNLM"/>
    </source>
</evidence>
<name>A0ABS5C8Z4_9BACL</name>
<gene>
    <name evidence="2" type="ORF">I8J30_07100</name>
</gene>
<keyword evidence="3" id="KW-1185">Reference proteome</keyword>
<organism evidence="2 3">
    <name type="scientific">Paenibacillus lignilyticus</name>
    <dbReference type="NCBI Taxonomy" id="1172615"/>
    <lineage>
        <taxon>Bacteria</taxon>
        <taxon>Bacillati</taxon>
        <taxon>Bacillota</taxon>
        <taxon>Bacilli</taxon>
        <taxon>Bacillales</taxon>
        <taxon>Paenibacillaceae</taxon>
        <taxon>Paenibacillus</taxon>
    </lineage>
</organism>
<evidence type="ECO:0000313" key="3">
    <source>
        <dbReference type="Proteomes" id="UP000673394"/>
    </source>
</evidence>
<dbReference type="RefSeq" id="WP_177245916.1">
    <property type="nucleotide sequence ID" value="NZ_JAGKSP010000002.1"/>
</dbReference>
<accession>A0ABS5C8Z4</accession>
<protein>
    <recommendedName>
        <fullName evidence="4">YuzL family protein</fullName>
    </recommendedName>
</protein>
<feature type="region of interest" description="Disordered" evidence="1">
    <location>
        <begin position="1"/>
        <end position="45"/>
    </location>
</feature>
<reference evidence="2 3" key="1">
    <citation type="submission" date="2021-04" db="EMBL/GenBank/DDBJ databases">
        <title>Paenibacillus sp. DLE-14 whole genome sequence.</title>
        <authorList>
            <person name="Ham Y.J."/>
        </authorList>
    </citation>
    <scope>NUCLEOTIDE SEQUENCE [LARGE SCALE GENOMIC DNA]</scope>
    <source>
        <strain evidence="2 3">DLE-14</strain>
    </source>
</reference>